<keyword evidence="2" id="KW-0808">Transferase</keyword>
<organism evidence="2 3">
    <name type="scientific">Virgibacillus tibetensis</name>
    <dbReference type="NCBI Taxonomy" id="3042313"/>
    <lineage>
        <taxon>Bacteria</taxon>
        <taxon>Bacillati</taxon>
        <taxon>Bacillota</taxon>
        <taxon>Bacilli</taxon>
        <taxon>Bacillales</taxon>
        <taxon>Bacillaceae</taxon>
        <taxon>Virgibacillus</taxon>
    </lineage>
</organism>
<reference evidence="2 3" key="1">
    <citation type="journal article" date="2024" name="Int. J. Syst. Evol. Microbiol.">
        <title>Virgibacillus tibetensis sp. nov., isolated from salt lake on the Tibetan Plateau of China.</title>
        <authorList>
            <person name="Phurbu D."/>
            <person name="Liu Z.-X."/>
            <person name="Wang R."/>
            <person name="Zheng Y.-Y."/>
            <person name="Liu H.-C."/>
            <person name="Zhou Y.-G."/>
            <person name="Yu Y.-J."/>
            <person name="Li A.-H."/>
        </authorList>
    </citation>
    <scope>NUCLEOTIDE SEQUENCE [LARGE SCALE GENOMIC DNA]</scope>
    <source>
        <strain evidence="2 3">C22-A2</strain>
    </source>
</reference>
<evidence type="ECO:0000313" key="2">
    <source>
        <dbReference type="EMBL" id="MEC5424039.1"/>
    </source>
</evidence>
<keyword evidence="2" id="KW-0328">Glycosyltransferase</keyword>
<dbReference type="PANTHER" id="PTHR12526">
    <property type="entry name" value="GLYCOSYLTRANSFERASE"/>
    <property type="match status" value="1"/>
</dbReference>
<comment type="caution">
    <text evidence="2">The sequence shown here is derived from an EMBL/GenBank/DDBJ whole genome shotgun (WGS) entry which is preliminary data.</text>
</comment>
<evidence type="ECO:0000259" key="1">
    <source>
        <dbReference type="Pfam" id="PF00534"/>
    </source>
</evidence>
<dbReference type="EC" id="2.4.-.-" evidence="2"/>
<name>A0ABU6KHY8_9BACI</name>
<protein>
    <submittedName>
        <fullName evidence="2">Glycosyltransferase</fullName>
        <ecNumber evidence="2">2.4.-.-</ecNumber>
    </submittedName>
</protein>
<dbReference type="SUPFAM" id="SSF53756">
    <property type="entry name" value="UDP-Glycosyltransferase/glycogen phosphorylase"/>
    <property type="match status" value="1"/>
</dbReference>
<dbReference type="CDD" id="cd03811">
    <property type="entry name" value="GT4_GT28_WabH-like"/>
    <property type="match status" value="1"/>
</dbReference>
<dbReference type="Gene3D" id="3.40.50.2000">
    <property type="entry name" value="Glycogen Phosphorylase B"/>
    <property type="match status" value="2"/>
</dbReference>
<dbReference type="InterPro" id="IPR001296">
    <property type="entry name" value="Glyco_trans_1"/>
</dbReference>
<evidence type="ECO:0000313" key="3">
    <source>
        <dbReference type="Proteomes" id="UP001335737"/>
    </source>
</evidence>
<dbReference type="GO" id="GO:0016757">
    <property type="term" value="F:glycosyltransferase activity"/>
    <property type="evidence" value="ECO:0007669"/>
    <property type="project" value="UniProtKB-KW"/>
</dbReference>
<dbReference type="RefSeq" id="WP_327607604.1">
    <property type="nucleotide sequence ID" value="NZ_JARZFX010000004.1"/>
</dbReference>
<dbReference type="Pfam" id="PF00534">
    <property type="entry name" value="Glycos_transf_1"/>
    <property type="match status" value="1"/>
</dbReference>
<feature type="domain" description="Glycosyl transferase family 1" evidence="1">
    <location>
        <begin position="228"/>
        <end position="376"/>
    </location>
</feature>
<proteinExistence type="predicted"/>
<dbReference type="EMBL" id="JARZFX010000004">
    <property type="protein sequence ID" value="MEC5424039.1"/>
    <property type="molecule type" value="Genomic_DNA"/>
</dbReference>
<keyword evidence="3" id="KW-1185">Reference proteome</keyword>
<sequence length="416" mass="48330">MKKKIVFMLSTMNVGGTEKSLLNLISELSREKYDISIYLLLEHGGYLNDIPNDVNVRFFKGFKELKRRLNYPPKETIIKMFKEGEIIGSLKLLILHIILKLTKDRRIFFKYLLKKYPVLDEHYDIAVAYAGPMDFISYFVAKKIRANRKFQWVHFDVTKVGFDKRFVSRIYNEYDRICVVSKEGKVKLETMLPALKEKVTFFPHIISSEVIRSQLDKGKGFNDEFDGIRILTVGRLAIEKGQDIGIRVLAKLIECGYNAKWYCVGDGESRKYYEKLIREYNLDDKFILLGTDKNPYPYIEQCDVYVQPSRHEGYCITLAEARLLRKPIVTTDFTGAKEQIINGETGLIVGVDDREIYNGVKKLLSENKLRQEFSSNLGKKTFHKDFDINNFFGYVDDGNSPSIIEKNKRSALKYVK</sequence>
<dbReference type="PANTHER" id="PTHR12526:SF630">
    <property type="entry name" value="GLYCOSYLTRANSFERASE"/>
    <property type="match status" value="1"/>
</dbReference>
<accession>A0ABU6KHY8</accession>
<gene>
    <name evidence="2" type="ORF">QGM71_11105</name>
</gene>
<dbReference type="Proteomes" id="UP001335737">
    <property type="component" value="Unassembled WGS sequence"/>
</dbReference>